<name>A0A5N6JUT5_MONLA</name>
<dbReference type="OrthoDB" id="3551501at2759"/>
<feature type="region of interest" description="Disordered" evidence="1">
    <location>
        <begin position="62"/>
        <end position="85"/>
    </location>
</feature>
<evidence type="ECO:0000313" key="3">
    <source>
        <dbReference type="Proteomes" id="UP000326757"/>
    </source>
</evidence>
<dbReference type="Proteomes" id="UP000326757">
    <property type="component" value="Unassembled WGS sequence"/>
</dbReference>
<dbReference type="AlphaFoldDB" id="A0A5N6JUT5"/>
<evidence type="ECO:0000313" key="2">
    <source>
        <dbReference type="EMBL" id="KAB8292216.1"/>
    </source>
</evidence>
<comment type="caution">
    <text evidence="2">The sequence shown here is derived from an EMBL/GenBank/DDBJ whole genome shotgun (WGS) entry which is preliminary data.</text>
</comment>
<keyword evidence="3" id="KW-1185">Reference proteome</keyword>
<feature type="compositionally biased region" description="Polar residues" evidence="1">
    <location>
        <begin position="199"/>
        <end position="208"/>
    </location>
</feature>
<feature type="compositionally biased region" description="Basic and acidic residues" evidence="1">
    <location>
        <begin position="163"/>
        <end position="174"/>
    </location>
</feature>
<accession>A0A5N6JUT5</accession>
<proteinExistence type="predicted"/>
<sequence>MPPPIKKIVYVCTHEFHDLRYKSPLKPTVLKRIKRALSFTDIIRTPCQELCPYCQRLEEEAKERKATQAHSSSAAPPRHQTVPLQRSNTISAEDSHAGPLIDRVIDPVAPRNPYRDTKMQAILDQNSKADYLDMPERVANGLANENPADRDARLNKMNAVQKDWEGRDKARAEPPKNLNELFDPKRKKLPQPTTPKPKGNSQSSSSVTKMIRERHST</sequence>
<feature type="region of interest" description="Disordered" evidence="1">
    <location>
        <begin position="163"/>
        <end position="217"/>
    </location>
</feature>
<dbReference type="EMBL" id="VIGI01000013">
    <property type="protein sequence ID" value="KAB8292216.1"/>
    <property type="molecule type" value="Genomic_DNA"/>
</dbReference>
<protein>
    <submittedName>
        <fullName evidence="2">Uncharacterized protein</fullName>
    </submittedName>
</protein>
<reference evidence="2 3" key="1">
    <citation type="submission" date="2019-06" db="EMBL/GenBank/DDBJ databases">
        <title>Genome Sequence of the Brown Rot Fungal Pathogen Monilinia laxa.</title>
        <authorList>
            <person name="De Miccolis Angelini R.M."/>
            <person name="Landi L."/>
            <person name="Abate D."/>
            <person name="Pollastro S."/>
            <person name="Romanazzi G."/>
            <person name="Faretra F."/>
        </authorList>
    </citation>
    <scope>NUCLEOTIDE SEQUENCE [LARGE SCALE GENOMIC DNA]</scope>
    <source>
        <strain evidence="2 3">Mlax316</strain>
    </source>
</reference>
<evidence type="ECO:0000256" key="1">
    <source>
        <dbReference type="SAM" id="MobiDB-lite"/>
    </source>
</evidence>
<organism evidence="2 3">
    <name type="scientific">Monilinia laxa</name>
    <name type="common">Brown rot fungus</name>
    <name type="synonym">Sclerotinia laxa</name>
    <dbReference type="NCBI Taxonomy" id="61186"/>
    <lineage>
        <taxon>Eukaryota</taxon>
        <taxon>Fungi</taxon>
        <taxon>Dikarya</taxon>
        <taxon>Ascomycota</taxon>
        <taxon>Pezizomycotina</taxon>
        <taxon>Leotiomycetes</taxon>
        <taxon>Helotiales</taxon>
        <taxon>Sclerotiniaceae</taxon>
        <taxon>Monilinia</taxon>
    </lineage>
</organism>
<gene>
    <name evidence="2" type="ORF">EYC80_007958</name>
</gene>